<dbReference type="OrthoDB" id="1315649at2"/>
<keyword evidence="1" id="KW-1133">Transmembrane helix</keyword>
<sequence length="285" mass="33384">MKEWWMHIKQWLHRIDLRQQQPTTRTELTDEQHVCLNCGTAFVGRFCPQCGMRAVYERMTSKNVLLGFLNIWGMGSRSMLRSIYELFWRPGYMIRDYLNGHQPLYFPPFEMLIYITLFFALVAFIRGGDIETEAIFLYGDVFEQYGAAPWVISLFAHIDKILLWLHENTAFQVIAADIFYIVASWLVFLRRMTFVGVCFSQVYISCQMQIVGAAWMLITGDEPYYNLPPFAVPMLIGIPLLCLDYAQLYRFNLWASLWRTILTFIFTLILMLLVGGLPIILVKYI</sequence>
<feature type="transmembrane region" description="Helical" evidence="1">
    <location>
        <begin position="261"/>
        <end position="282"/>
    </location>
</feature>
<keyword evidence="1" id="KW-0472">Membrane</keyword>
<dbReference type="EMBL" id="FRCJ01000011">
    <property type="protein sequence ID" value="SHN06314.1"/>
    <property type="molecule type" value="Genomic_DNA"/>
</dbReference>
<feature type="transmembrane region" description="Helical" evidence="1">
    <location>
        <begin position="195"/>
        <end position="218"/>
    </location>
</feature>
<proteinExistence type="predicted"/>
<evidence type="ECO:0000256" key="1">
    <source>
        <dbReference type="SAM" id="Phobius"/>
    </source>
</evidence>
<feature type="transmembrane region" description="Helical" evidence="1">
    <location>
        <begin position="170"/>
        <end position="188"/>
    </location>
</feature>
<dbReference type="InterPro" id="IPR022134">
    <property type="entry name" value="DUF3667"/>
</dbReference>
<keyword evidence="1" id="KW-0812">Transmembrane</keyword>
<dbReference type="Pfam" id="PF12412">
    <property type="entry name" value="DUF3667"/>
    <property type="match status" value="1"/>
</dbReference>
<protein>
    <recommendedName>
        <fullName evidence="4">DUF3667 domain-containing protein</fullName>
    </recommendedName>
</protein>
<evidence type="ECO:0000313" key="2">
    <source>
        <dbReference type="EMBL" id="SHN06314.1"/>
    </source>
</evidence>
<dbReference type="Proteomes" id="UP000184280">
    <property type="component" value="Unassembled WGS sequence"/>
</dbReference>
<name>A0A1M7NR15_XYLRU</name>
<organism evidence="2 3">
    <name type="scientific">Xylanibacter ruminicola</name>
    <name type="common">Prevotella ruminicola</name>
    <dbReference type="NCBI Taxonomy" id="839"/>
    <lineage>
        <taxon>Bacteria</taxon>
        <taxon>Pseudomonadati</taxon>
        <taxon>Bacteroidota</taxon>
        <taxon>Bacteroidia</taxon>
        <taxon>Bacteroidales</taxon>
        <taxon>Prevotellaceae</taxon>
        <taxon>Xylanibacter</taxon>
    </lineage>
</organism>
<reference evidence="2 3" key="1">
    <citation type="submission" date="2016-11" db="EMBL/GenBank/DDBJ databases">
        <authorList>
            <person name="Jaros S."/>
            <person name="Januszkiewicz K."/>
            <person name="Wedrychowicz H."/>
        </authorList>
    </citation>
    <scope>NUCLEOTIDE SEQUENCE [LARGE SCALE GENOMIC DNA]</scope>
    <source>
        <strain evidence="2 3">BPI-34</strain>
    </source>
</reference>
<gene>
    <name evidence="2" type="ORF">SAMN04488494_0142</name>
</gene>
<evidence type="ECO:0008006" key="4">
    <source>
        <dbReference type="Google" id="ProtNLM"/>
    </source>
</evidence>
<accession>A0A1M7NR15</accession>
<evidence type="ECO:0000313" key="3">
    <source>
        <dbReference type="Proteomes" id="UP000184280"/>
    </source>
</evidence>
<dbReference type="AlphaFoldDB" id="A0A1M7NR15"/>
<feature type="transmembrane region" description="Helical" evidence="1">
    <location>
        <begin position="104"/>
        <end position="125"/>
    </location>
</feature>
<feature type="transmembrane region" description="Helical" evidence="1">
    <location>
        <begin position="230"/>
        <end position="249"/>
    </location>
</feature>